<evidence type="ECO:0000313" key="3">
    <source>
        <dbReference type="EMBL" id="MCM5679324.1"/>
    </source>
</evidence>
<dbReference type="RefSeq" id="WP_251777517.1">
    <property type="nucleotide sequence ID" value="NZ_JAMKFE010000003.1"/>
</dbReference>
<comment type="caution">
    <text evidence="3">The sequence shown here is derived from an EMBL/GenBank/DDBJ whole genome shotgun (WGS) entry which is preliminary data.</text>
</comment>
<dbReference type="Proteomes" id="UP001165541">
    <property type="component" value="Unassembled WGS sequence"/>
</dbReference>
<feature type="region of interest" description="Disordered" evidence="1">
    <location>
        <begin position="87"/>
        <end position="114"/>
    </location>
</feature>
<proteinExistence type="predicted"/>
<organism evidence="3 4">
    <name type="scientific">Caldimonas mangrovi</name>
    <dbReference type="NCBI Taxonomy" id="2944811"/>
    <lineage>
        <taxon>Bacteria</taxon>
        <taxon>Pseudomonadati</taxon>
        <taxon>Pseudomonadota</taxon>
        <taxon>Betaproteobacteria</taxon>
        <taxon>Burkholderiales</taxon>
        <taxon>Sphaerotilaceae</taxon>
        <taxon>Caldimonas</taxon>
    </lineage>
</organism>
<accession>A0ABT0YLS7</accession>
<sequence length="114" mass="12320">MRHSSSIVAVLLLIATLAGCDALGLESAEAVAERRDAEGRALGGACRHAGRAIEDCYTLNPRADKAAVFAGWREMNDYMRENQIEEVAPQLARAPRRTTRGQTAAEPEGDPKVE</sequence>
<evidence type="ECO:0008006" key="5">
    <source>
        <dbReference type="Google" id="ProtNLM"/>
    </source>
</evidence>
<dbReference type="EMBL" id="JAMKFE010000003">
    <property type="protein sequence ID" value="MCM5679324.1"/>
    <property type="molecule type" value="Genomic_DNA"/>
</dbReference>
<dbReference type="PROSITE" id="PS51257">
    <property type="entry name" value="PROKAR_LIPOPROTEIN"/>
    <property type="match status" value="1"/>
</dbReference>
<reference evidence="3" key="1">
    <citation type="submission" date="2022-05" db="EMBL/GenBank/DDBJ databases">
        <title>Schlegelella sp. nov., isolated from mangrove soil.</title>
        <authorList>
            <person name="Liu Y."/>
            <person name="Ge X."/>
            <person name="Liu W."/>
        </authorList>
    </citation>
    <scope>NUCLEOTIDE SEQUENCE</scope>
    <source>
        <strain evidence="3">S2-27</strain>
    </source>
</reference>
<evidence type="ECO:0000256" key="2">
    <source>
        <dbReference type="SAM" id="SignalP"/>
    </source>
</evidence>
<keyword evidence="2" id="KW-0732">Signal</keyword>
<feature type="signal peptide" evidence="2">
    <location>
        <begin position="1"/>
        <end position="20"/>
    </location>
</feature>
<keyword evidence="4" id="KW-1185">Reference proteome</keyword>
<evidence type="ECO:0000256" key="1">
    <source>
        <dbReference type="SAM" id="MobiDB-lite"/>
    </source>
</evidence>
<protein>
    <recommendedName>
        <fullName evidence="5">Lipoprotein</fullName>
    </recommendedName>
</protein>
<gene>
    <name evidence="3" type="ORF">M8A51_07240</name>
</gene>
<name>A0ABT0YLS7_9BURK</name>
<feature type="chain" id="PRO_5045134328" description="Lipoprotein" evidence="2">
    <location>
        <begin position="21"/>
        <end position="114"/>
    </location>
</feature>
<evidence type="ECO:0000313" key="4">
    <source>
        <dbReference type="Proteomes" id="UP001165541"/>
    </source>
</evidence>